<proteinExistence type="predicted"/>
<evidence type="ECO:0000313" key="2">
    <source>
        <dbReference type="EMBL" id="NIJ46502.1"/>
    </source>
</evidence>
<evidence type="ECO:0000256" key="1">
    <source>
        <dbReference type="SAM" id="Phobius"/>
    </source>
</evidence>
<keyword evidence="1" id="KW-0472">Membrane</keyword>
<protein>
    <submittedName>
        <fullName evidence="2">Uncharacterized protein</fullName>
    </submittedName>
</protein>
<dbReference type="NCBIfam" id="NF041622">
    <property type="entry name" value="KwaA"/>
    <property type="match status" value="1"/>
</dbReference>
<organism evidence="2 3">
    <name type="scientific">Wenyingzhuangia heitensis</name>
    <dbReference type="NCBI Taxonomy" id="1487859"/>
    <lineage>
        <taxon>Bacteria</taxon>
        <taxon>Pseudomonadati</taxon>
        <taxon>Bacteroidota</taxon>
        <taxon>Flavobacteriia</taxon>
        <taxon>Flavobacteriales</taxon>
        <taxon>Flavobacteriaceae</taxon>
        <taxon>Wenyingzhuangia</taxon>
    </lineage>
</organism>
<evidence type="ECO:0000313" key="3">
    <source>
        <dbReference type="Proteomes" id="UP000745859"/>
    </source>
</evidence>
<reference evidence="2 3" key="1">
    <citation type="submission" date="2020-03" db="EMBL/GenBank/DDBJ databases">
        <title>Genomic Encyclopedia of Type Strains, Phase IV (KMG-IV): sequencing the most valuable type-strain genomes for metagenomic binning, comparative biology and taxonomic classification.</title>
        <authorList>
            <person name="Goeker M."/>
        </authorList>
    </citation>
    <scope>NUCLEOTIDE SEQUENCE [LARGE SCALE GENOMIC DNA]</scope>
    <source>
        <strain evidence="2 3">DSM 101599</strain>
    </source>
</reference>
<sequence length="204" mass="23986">MLLKIQLYVLSLWLLFLLLFVNKLNIPIYFEKYSTNGIKELVISNAIPIVCLIFIFSGFLFYYKFKYIIEDGVTKPEQITEVEDHNWEHLTFLVTYVVPLLSFDLDFDLSKERNGLMFILILFIIGVIYVKTNIYYTNPTLALLGYHIYKVSTQNKRHVILITKDSISKEDYIESKHISDNVFFASKTNQKQHISSKRLDSLIH</sequence>
<feature type="transmembrane region" description="Helical" evidence="1">
    <location>
        <begin position="42"/>
        <end position="63"/>
    </location>
</feature>
<dbReference type="RefSeq" id="WP_167190739.1">
    <property type="nucleotide sequence ID" value="NZ_JAASQL010000007.1"/>
</dbReference>
<dbReference type="InterPro" id="IPR048118">
    <property type="entry name" value="KwaA"/>
</dbReference>
<keyword evidence="1" id="KW-1133">Transmembrane helix</keyword>
<feature type="transmembrane region" description="Helical" evidence="1">
    <location>
        <begin position="116"/>
        <end position="136"/>
    </location>
</feature>
<keyword evidence="3" id="KW-1185">Reference proteome</keyword>
<keyword evidence="1" id="KW-0812">Transmembrane</keyword>
<feature type="transmembrane region" description="Helical" evidence="1">
    <location>
        <begin position="7"/>
        <end position="30"/>
    </location>
</feature>
<gene>
    <name evidence="2" type="ORF">FHR24_002990</name>
</gene>
<dbReference type="EMBL" id="JAASQL010000007">
    <property type="protein sequence ID" value="NIJ46502.1"/>
    <property type="molecule type" value="Genomic_DNA"/>
</dbReference>
<accession>A0ABX0UHL0</accession>
<comment type="caution">
    <text evidence="2">The sequence shown here is derived from an EMBL/GenBank/DDBJ whole genome shotgun (WGS) entry which is preliminary data.</text>
</comment>
<dbReference type="Proteomes" id="UP000745859">
    <property type="component" value="Unassembled WGS sequence"/>
</dbReference>
<name>A0ABX0UHL0_9FLAO</name>